<keyword evidence="4" id="KW-0808">Transferase</keyword>
<evidence type="ECO:0000256" key="9">
    <source>
        <dbReference type="ARBA" id="ARBA00038120"/>
    </source>
</evidence>
<keyword evidence="14" id="KW-1185">Reference proteome</keyword>
<comment type="pathway">
    <text evidence="8">Carotenoid biosynthesis; staphyloxanthin biosynthesis; staphyloxanthin from farnesyl diphosphate: step 4/5.</text>
</comment>
<feature type="transmembrane region" description="Helical" evidence="11">
    <location>
        <begin position="285"/>
        <end position="307"/>
    </location>
</feature>
<proteinExistence type="inferred from homology"/>
<organism evidence="13 14">
    <name type="scientific">Tumebacillus amylolyticus</name>
    <dbReference type="NCBI Taxonomy" id="2801339"/>
    <lineage>
        <taxon>Bacteria</taxon>
        <taxon>Bacillati</taxon>
        <taxon>Bacillota</taxon>
        <taxon>Bacilli</taxon>
        <taxon>Bacillales</taxon>
        <taxon>Alicyclobacillaceae</taxon>
        <taxon>Tumebacillus</taxon>
    </lineage>
</organism>
<keyword evidence="3" id="KW-0328">Glycosyltransferase</keyword>
<dbReference type="Proteomes" id="UP000602284">
    <property type="component" value="Unassembled WGS sequence"/>
</dbReference>
<sequence length="385" mass="44428">MTVYQILAILVVFYWVPMLFIHLVGLPKVPRLKKVLDPLADEPLVSIIVAGKEEEASIGATLQSLLAQEYRRIEIIAVNDRSKDRTGEEMEEVKRSWEGEARFEVLHIESLPSGWLGKNHALYQGYLRAQGDYILFTDADIHFTPYAVRSAMAFFQELKLDHLTVSPFLVAKTFWLRAFVQFFLYSLCLLKWPWKPNDDSQHKEGFGIGAFNFLTREAYEKVGTHRAIAMRPDDDLMLGMKVKQAHLKQRMGISPELLQVEWYPSVGDAMRGLEKNMFAGLNYSLWMVLIATLGQLVFFFLPFLAMFLPGWEGWLYLTAVLCNIAIYLLYTRKMTSYSGLEVVALPLTVLLFLFIFLRSTYLTLKRGGIYWRGTFYSLDDLKLRK</sequence>
<protein>
    <recommendedName>
        <fullName evidence="10">4,4'-diaponeurosporenoate glycosyltransferase</fullName>
    </recommendedName>
</protein>
<evidence type="ECO:0000256" key="2">
    <source>
        <dbReference type="ARBA" id="ARBA00022475"/>
    </source>
</evidence>
<keyword evidence="11" id="KW-1133">Transmembrane helix</keyword>
<feature type="transmembrane region" description="Helical" evidence="11">
    <location>
        <begin position="313"/>
        <end position="330"/>
    </location>
</feature>
<accession>A0ABS1JFF7</accession>
<dbReference type="CDD" id="cd06423">
    <property type="entry name" value="CESA_like"/>
    <property type="match status" value="1"/>
</dbReference>
<dbReference type="EMBL" id="JAEQNB010000005">
    <property type="protein sequence ID" value="MBL0388303.1"/>
    <property type="molecule type" value="Genomic_DNA"/>
</dbReference>
<evidence type="ECO:0000256" key="10">
    <source>
        <dbReference type="ARBA" id="ARBA00040345"/>
    </source>
</evidence>
<evidence type="ECO:0000256" key="6">
    <source>
        <dbReference type="ARBA" id="ARBA00023136"/>
    </source>
</evidence>
<evidence type="ECO:0000256" key="11">
    <source>
        <dbReference type="SAM" id="Phobius"/>
    </source>
</evidence>
<comment type="similarity">
    <text evidence="9">Belongs to the glycosyltransferase 2 family. CrtQ subfamily.</text>
</comment>
<evidence type="ECO:0000256" key="5">
    <source>
        <dbReference type="ARBA" id="ARBA00022746"/>
    </source>
</evidence>
<evidence type="ECO:0000256" key="3">
    <source>
        <dbReference type="ARBA" id="ARBA00022676"/>
    </source>
</evidence>
<dbReference type="Pfam" id="PF00535">
    <property type="entry name" value="Glycos_transf_2"/>
    <property type="match status" value="1"/>
</dbReference>
<comment type="caution">
    <text evidence="13">The sequence shown here is derived from an EMBL/GenBank/DDBJ whole genome shotgun (WGS) entry which is preliminary data.</text>
</comment>
<feature type="domain" description="Glycosyltransferase 2-like" evidence="12">
    <location>
        <begin position="46"/>
        <end position="221"/>
    </location>
</feature>
<comment type="function">
    <text evidence="7">Catalyzes the glycosylation of 4,4'-diaponeurosporenoate, i.e. the esterification of glucose at the C1'' position with the carboxyl group of 4,4'-diaponeurosporenic acid, to form glycosyl-4,4'-diaponeurosporenoate. This is a step in the biosynthesis of staphyloxanthin, an orange pigment present in most staphylococci strains.</text>
</comment>
<evidence type="ECO:0000256" key="8">
    <source>
        <dbReference type="ARBA" id="ARBA00037904"/>
    </source>
</evidence>
<evidence type="ECO:0000259" key="12">
    <source>
        <dbReference type="Pfam" id="PF00535"/>
    </source>
</evidence>
<dbReference type="InterPro" id="IPR029044">
    <property type="entry name" value="Nucleotide-diphossugar_trans"/>
</dbReference>
<dbReference type="PANTHER" id="PTHR43646">
    <property type="entry name" value="GLYCOSYLTRANSFERASE"/>
    <property type="match status" value="1"/>
</dbReference>
<dbReference type="SUPFAM" id="SSF53448">
    <property type="entry name" value="Nucleotide-diphospho-sugar transferases"/>
    <property type="match status" value="1"/>
</dbReference>
<keyword evidence="11" id="KW-0812">Transmembrane</keyword>
<reference evidence="13 14" key="1">
    <citation type="submission" date="2021-01" db="EMBL/GenBank/DDBJ databases">
        <title>Tumebacillus sp. strain ITR2 16S ribosomal RNA gene Genome sequencing and assembly.</title>
        <authorList>
            <person name="Kang M."/>
        </authorList>
    </citation>
    <scope>NUCLEOTIDE SEQUENCE [LARGE SCALE GENOMIC DNA]</scope>
    <source>
        <strain evidence="13 14">ITR2</strain>
    </source>
</reference>
<feature type="transmembrane region" description="Helical" evidence="11">
    <location>
        <begin position="6"/>
        <end position="26"/>
    </location>
</feature>
<dbReference type="InterPro" id="IPR001173">
    <property type="entry name" value="Glyco_trans_2-like"/>
</dbReference>
<dbReference type="Gene3D" id="3.90.550.10">
    <property type="entry name" value="Spore Coat Polysaccharide Biosynthesis Protein SpsA, Chain A"/>
    <property type="match status" value="1"/>
</dbReference>
<evidence type="ECO:0000256" key="7">
    <source>
        <dbReference type="ARBA" id="ARBA00037281"/>
    </source>
</evidence>
<evidence type="ECO:0000256" key="1">
    <source>
        <dbReference type="ARBA" id="ARBA00004236"/>
    </source>
</evidence>
<comment type="subcellular location">
    <subcellularLocation>
        <location evidence="1">Cell membrane</location>
    </subcellularLocation>
</comment>
<evidence type="ECO:0000313" key="13">
    <source>
        <dbReference type="EMBL" id="MBL0388303.1"/>
    </source>
</evidence>
<gene>
    <name evidence="13" type="ORF">JJB07_16990</name>
</gene>
<keyword evidence="5" id="KW-0125">Carotenoid biosynthesis</keyword>
<keyword evidence="6 11" id="KW-0472">Membrane</keyword>
<dbReference type="PANTHER" id="PTHR43646:SF2">
    <property type="entry name" value="GLYCOSYLTRANSFERASE 2-LIKE DOMAIN-CONTAINING PROTEIN"/>
    <property type="match status" value="1"/>
</dbReference>
<evidence type="ECO:0000313" key="14">
    <source>
        <dbReference type="Proteomes" id="UP000602284"/>
    </source>
</evidence>
<dbReference type="RefSeq" id="WP_201637110.1">
    <property type="nucleotide sequence ID" value="NZ_JAEQNB010000005.1"/>
</dbReference>
<name>A0ABS1JFF7_9BACL</name>
<feature type="transmembrane region" description="Helical" evidence="11">
    <location>
        <begin position="342"/>
        <end position="361"/>
    </location>
</feature>
<keyword evidence="2" id="KW-1003">Cell membrane</keyword>
<evidence type="ECO:0000256" key="4">
    <source>
        <dbReference type="ARBA" id="ARBA00022679"/>
    </source>
</evidence>